<comment type="caution">
    <text evidence="2">The sequence shown here is derived from an EMBL/GenBank/DDBJ whole genome shotgun (WGS) entry which is preliminary data.</text>
</comment>
<proteinExistence type="predicted"/>
<evidence type="ECO:0000313" key="2">
    <source>
        <dbReference type="EMBL" id="KAL0314365.1"/>
    </source>
</evidence>
<reference evidence="2" key="2">
    <citation type="journal article" date="2024" name="Plant">
        <title>Genomic evolution and insights into agronomic trait innovations of Sesamum species.</title>
        <authorList>
            <person name="Miao H."/>
            <person name="Wang L."/>
            <person name="Qu L."/>
            <person name="Liu H."/>
            <person name="Sun Y."/>
            <person name="Le M."/>
            <person name="Wang Q."/>
            <person name="Wei S."/>
            <person name="Zheng Y."/>
            <person name="Lin W."/>
            <person name="Duan Y."/>
            <person name="Cao H."/>
            <person name="Xiong S."/>
            <person name="Wang X."/>
            <person name="Wei L."/>
            <person name="Li C."/>
            <person name="Ma Q."/>
            <person name="Ju M."/>
            <person name="Zhao R."/>
            <person name="Li G."/>
            <person name="Mu C."/>
            <person name="Tian Q."/>
            <person name="Mei H."/>
            <person name="Zhang T."/>
            <person name="Gao T."/>
            <person name="Zhang H."/>
        </authorList>
    </citation>
    <scope>NUCLEOTIDE SEQUENCE</scope>
    <source>
        <strain evidence="2">G01</strain>
    </source>
</reference>
<feature type="region of interest" description="Disordered" evidence="1">
    <location>
        <begin position="30"/>
        <end position="56"/>
    </location>
</feature>
<gene>
    <name evidence="2" type="ORF">Sangu_2280900</name>
</gene>
<feature type="region of interest" description="Disordered" evidence="1">
    <location>
        <begin position="281"/>
        <end position="309"/>
    </location>
</feature>
<accession>A0AAW2L7T0</accession>
<dbReference type="EMBL" id="JACGWK010000015">
    <property type="protein sequence ID" value="KAL0314365.1"/>
    <property type="molecule type" value="Genomic_DNA"/>
</dbReference>
<sequence>MDLAPPPLFRHHHHHHLRYGNVLHPPDFIPQPYTNHLPPPPQPRPSHILLPPPPPLPTQSRYIANPPLPPRFTFSPPHHPIIERSHPYELPPSKPYFYRELLPSPPPHRREKTDPYCLSNREMYDKKDDDRRWDIGSNDWARNSYKERNYDERRWDSSINDRSRELYIEADYDQRRWDNRTDDQARELYCEGDGEERRWNYGNSEEVLLRLEKRQRCVEDDLNLDRFSGRLGRVVIGGDLIRSKKKRRMQKKNALRIKLGKACSRHGGGYKSQHFAKELSSGSFRGKRKQEFEWSQPRSEDKQEREQSPMELAISFKSNALVAKAILAPSCPGVNSDLNLRDADNGEAYNMSGSPSEKTKDVVGTDILTCGSDLRYDSQGSSKELPDEAAVSGRGNVTASDANGLGENALKNGKDMNLWGPTTSTLAENAEAG</sequence>
<evidence type="ECO:0000256" key="1">
    <source>
        <dbReference type="SAM" id="MobiDB-lite"/>
    </source>
</evidence>
<reference evidence="2" key="1">
    <citation type="submission" date="2020-06" db="EMBL/GenBank/DDBJ databases">
        <authorList>
            <person name="Li T."/>
            <person name="Hu X."/>
            <person name="Zhang T."/>
            <person name="Song X."/>
            <person name="Zhang H."/>
            <person name="Dai N."/>
            <person name="Sheng W."/>
            <person name="Hou X."/>
            <person name="Wei L."/>
        </authorList>
    </citation>
    <scope>NUCLEOTIDE SEQUENCE</scope>
    <source>
        <strain evidence="2">G01</strain>
        <tissue evidence="2">Leaf</tissue>
    </source>
</reference>
<dbReference type="AlphaFoldDB" id="A0AAW2L7T0"/>
<feature type="compositionally biased region" description="Pro residues" evidence="1">
    <location>
        <begin position="37"/>
        <end position="56"/>
    </location>
</feature>
<organism evidence="2">
    <name type="scientific">Sesamum angustifolium</name>
    <dbReference type="NCBI Taxonomy" id="2727405"/>
    <lineage>
        <taxon>Eukaryota</taxon>
        <taxon>Viridiplantae</taxon>
        <taxon>Streptophyta</taxon>
        <taxon>Embryophyta</taxon>
        <taxon>Tracheophyta</taxon>
        <taxon>Spermatophyta</taxon>
        <taxon>Magnoliopsida</taxon>
        <taxon>eudicotyledons</taxon>
        <taxon>Gunneridae</taxon>
        <taxon>Pentapetalae</taxon>
        <taxon>asterids</taxon>
        <taxon>lamiids</taxon>
        <taxon>Lamiales</taxon>
        <taxon>Pedaliaceae</taxon>
        <taxon>Sesamum</taxon>
    </lineage>
</organism>
<feature type="region of interest" description="Disordered" evidence="1">
    <location>
        <begin position="375"/>
        <end position="433"/>
    </location>
</feature>
<name>A0AAW2L7T0_9LAMI</name>
<feature type="compositionally biased region" description="Basic and acidic residues" evidence="1">
    <location>
        <begin position="298"/>
        <end position="308"/>
    </location>
</feature>
<protein>
    <submittedName>
        <fullName evidence="2">Uncharacterized protein</fullName>
    </submittedName>
</protein>